<evidence type="ECO:0008006" key="4">
    <source>
        <dbReference type="Google" id="ProtNLM"/>
    </source>
</evidence>
<sequence length="600" mass="67115">MKLNFTTEKITTSSNENHWGGVFCENGLFLVLEVTGDASKPAPLSGRENLDLLLTRFTNHKEINLDVVRDLLKQIAKTGQSLNLIVGLLDQDHLYLGSYQKGIGYMVRGEKLGKILSSGSIISGTVMTGDVIILYAEDLNTIIDQSKRNALFTKNNLEVIKEEMFSQVLDKPETYGKAVLLISIGSRKEEESLVEIPPEIVPQEELSSQEEPKKIILWLKEKWRQTAIRPETKSKKNLLTIAVVLILLLTSSIFFNINHTRNSKKTEELNKVMELVTQQYDEAVSLIDLNSARSRELLSANKLSLSPFLNQFPKNSAEHKKIQEWLDKIASQETAAYKIYKLTAVPVFFDLNLIKKDGTGAKITNFNETTAILDNQNKAVYSLQIDSKKAEVIAGSDIVKDAGAITIHGINIYLFNSDGIVAVDIKSKTSKIAIKKDDRWGNIRSIASYGGNLYLLDSQNHAIWKYIATDFGFSARSNYLNPDVRVNFATAGTLIIDGSVWVATDTEILKFTRGLSEDFSFKGISDSIQNVTNFSTSDSNKYLYILDKPLSRIVIFDKDGVYESQYQWDDLKNADGIIASESGKKIFVMIGSKIYAIDLQ</sequence>
<dbReference type="AlphaFoldDB" id="A0A1F6A6U2"/>
<organism evidence="2 3">
    <name type="scientific">Candidatus Gottesmanbacteria bacterium RIFCSPHIGHO2_02_FULL_40_13</name>
    <dbReference type="NCBI Taxonomy" id="1798384"/>
    <lineage>
        <taxon>Bacteria</taxon>
        <taxon>Candidatus Gottesmaniibacteriota</taxon>
    </lineage>
</organism>
<proteinExistence type="predicted"/>
<comment type="caution">
    <text evidence="2">The sequence shown here is derived from an EMBL/GenBank/DDBJ whole genome shotgun (WGS) entry which is preliminary data.</text>
</comment>
<evidence type="ECO:0000313" key="2">
    <source>
        <dbReference type="EMBL" id="OGG20346.1"/>
    </source>
</evidence>
<dbReference type="SUPFAM" id="SSF63825">
    <property type="entry name" value="YWTD domain"/>
    <property type="match status" value="1"/>
</dbReference>
<name>A0A1F6A6U2_9BACT</name>
<gene>
    <name evidence="2" type="ORF">A3D03_02255</name>
</gene>
<dbReference type="STRING" id="1798384.A3D03_02255"/>
<feature type="transmembrane region" description="Helical" evidence="1">
    <location>
        <begin position="238"/>
        <end position="257"/>
    </location>
</feature>
<keyword evidence="1" id="KW-1133">Transmembrane helix</keyword>
<reference evidence="2 3" key="1">
    <citation type="journal article" date="2016" name="Nat. Commun.">
        <title>Thousands of microbial genomes shed light on interconnected biogeochemical processes in an aquifer system.</title>
        <authorList>
            <person name="Anantharaman K."/>
            <person name="Brown C.T."/>
            <person name="Hug L.A."/>
            <person name="Sharon I."/>
            <person name="Castelle C.J."/>
            <person name="Probst A.J."/>
            <person name="Thomas B.C."/>
            <person name="Singh A."/>
            <person name="Wilkins M.J."/>
            <person name="Karaoz U."/>
            <person name="Brodie E.L."/>
            <person name="Williams K.H."/>
            <person name="Hubbard S.S."/>
            <person name="Banfield J.F."/>
        </authorList>
    </citation>
    <scope>NUCLEOTIDE SEQUENCE [LARGE SCALE GENOMIC DNA]</scope>
</reference>
<dbReference type="InterPro" id="IPR011042">
    <property type="entry name" value="6-blade_b-propeller_TolB-like"/>
</dbReference>
<keyword evidence="1" id="KW-0472">Membrane</keyword>
<accession>A0A1F6A6U2</accession>
<protein>
    <recommendedName>
        <fullName evidence="4">PPM-type phosphatase domain-containing protein</fullName>
    </recommendedName>
</protein>
<evidence type="ECO:0000313" key="3">
    <source>
        <dbReference type="Proteomes" id="UP000177092"/>
    </source>
</evidence>
<dbReference type="Gene3D" id="2.120.10.30">
    <property type="entry name" value="TolB, C-terminal domain"/>
    <property type="match status" value="1"/>
</dbReference>
<keyword evidence="1" id="KW-0812">Transmembrane</keyword>
<evidence type="ECO:0000256" key="1">
    <source>
        <dbReference type="SAM" id="Phobius"/>
    </source>
</evidence>
<dbReference type="EMBL" id="MFJN01000050">
    <property type="protein sequence ID" value="OGG20346.1"/>
    <property type="molecule type" value="Genomic_DNA"/>
</dbReference>
<dbReference type="Proteomes" id="UP000177092">
    <property type="component" value="Unassembled WGS sequence"/>
</dbReference>